<dbReference type="EMBL" id="BK057801">
    <property type="protein sequence ID" value="DAE92505.1"/>
    <property type="molecule type" value="Genomic_DNA"/>
</dbReference>
<evidence type="ECO:0000313" key="1">
    <source>
        <dbReference type="EMBL" id="DAE92505.1"/>
    </source>
</evidence>
<name>A0A8S5RTA4_9CAUD</name>
<reference evidence="1" key="1">
    <citation type="journal article" date="2021" name="Proc. Natl. Acad. Sci. U.S.A.">
        <title>A Catalog of Tens of Thousands of Viruses from Human Metagenomes Reveals Hidden Associations with Chronic Diseases.</title>
        <authorList>
            <person name="Tisza M.J."/>
            <person name="Buck C.B."/>
        </authorList>
    </citation>
    <scope>NUCLEOTIDE SEQUENCE</scope>
    <source>
        <strain evidence="1">CtQV19</strain>
    </source>
</reference>
<protein>
    <submittedName>
        <fullName evidence="1">Uncharacterized protein</fullName>
    </submittedName>
</protein>
<organism evidence="1">
    <name type="scientific">Myoviridae sp. ctQV19</name>
    <dbReference type="NCBI Taxonomy" id="2827607"/>
    <lineage>
        <taxon>Viruses</taxon>
        <taxon>Duplodnaviria</taxon>
        <taxon>Heunggongvirae</taxon>
        <taxon>Uroviricota</taxon>
        <taxon>Caudoviricetes</taxon>
    </lineage>
</organism>
<sequence length="111" mass="13308">MINTIKIKVDYNQLCVINSLMQELDNIKFEEQPQHLKSIVAICLELREKLLHKAINSRNNKKPFNFTMKYYFADALYRYLTEYSIYWQVASGSYEENAFLIIRNQLHQQLL</sequence>
<accession>A0A8S5RTA4</accession>
<proteinExistence type="predicted"/>